<gene>
    <name evidence="1" type="ORF">S01H4_60671</name>
</gene>
<feature type="non-terminal residue" evidence="1">
    <location>
        <position position="1"/>
    </location>
</feature>
<protein>
    <submittedName>
        <fullName evidence="1">Uncharacterized protein</fullName>
    </submittedName>
</protein>
<dbReference type="EMBL" id="BART01035827">
    <property type="protein sequence ID" value="GAH05784.1"/>
    <property type="molecule type" value="Genomic_DNA"/>
</dbReference>
<evidence type="ECO:0000313" key="1">
    <source>
        <dbReference type="EMBL" id="GAH05784.1"/>
    </source>
</evidence>
<reference evidence="1" key="1">
    <citation type="journal article" date="2014" name="Front. Microbiol.">
        <title>High frequency of phylogenetically diverse reductive dehalogenase-homologous genes in deep subseafloor sedimentary metagenomes.</title>
        <authorList>
            <person name="Kawai M."/>
            <person name="Futagami T."/>
            <person name="Toyoda A."/>
            <person name="Takaki Y."/>
            <person name="Nishi S."/>
            <person name="Hori S."/>
            <person name="Arai W."/>
            <person name="Tsubouchi T."/>
            <person name="Morono Y."/>
            <person name="Uchiyama I."/>
            <person name="Ito T."/>
            <person name="Fujiyama A."/>
            <person name="Inagaki F."/>
            <person name="Takami H."/>
        </authorList>
    </citation>
    <scope>NUCLEOTIDE SEQUENCE</scope>
    <source>
        <strain evidence="1">Expedition CK06-06</strain>
    </source>
</reference>
<sequence>DDPVKRITQAIKEAKPIRKVQEQIYSKERGERLGRAMAVGEKIPGEKGFIAQLGKLKGELTKVEFESIRSKIGQKDIDALFDIVNKSADVTGFQNITAKSGLAKLFGEQGGRVPTEGELALLRKIFPREFTKELMKKRPFMKKVTEAGLQIANIPRSLEYICSCTLRIGLASFIA</sequence>
<organism evidence="1">
    <name type="scientific">marine sediment metagenome</name>
    <dbReference type="NCBI Taxonomy" id="412755"/>
    <lineage>
        <taxon>unclassified sequences</taxon>
        <taxon>metagenomes</taxon>
        <taxon>ecological metagenomes</taxon>
    </lineage>
</organism>
<accession>X1DL88</accession>
<comment type="caution">
    <text evidence="1">The sequence shown here is derived from an EMBL/GenBank/DDBJ whole genome shotgun (WGS) entry which is preliminary data.</text>
</comment>
<dbReference type="AlphaFoldDB" id="X1DL88"/>
<name>X1DL88_9ZZZZ</name>
<proteinExistence type="predicted"/>